<dbReference type="Gene3D" id="1.10.630.10">
    <property type="entry name" value="Cytochrome P450"/>
    <property type="match status" value="1"/>
</dbReference>
<dbReference type="PANTHER" id="PTHR46696:SF1">
    <property type="entry name" value="CYTOCHROME P450 YJIB-RELATED"/>
    <property type="match status" value="1"/>
</dbReference>
<organism evidence="3 4">
    <name type="scientific">Streptosporangium fragile</name>
    <dbReference type="NCBI Taxonomy" id="46186"/>
    <lineage>
        <taxon>Bacteria</taxon>
        <taxon>Bacillati</taxon>
        <taxon>Actinomycetota</taxon>
        <taxon>Actinomycetes</taxon>
        <taxon>Streptosporangiales</taxon>
        <taxon>Streptosporangiaceae</taxon>
        <taxon>Streptosporangium</taxon>
    </lineage>
</organism>
<dbReference type="PRINTS" id="PR00359">
    <property type="entry name" value="BP450"/>
</dbReference>
<dbReference type="InterPro" id="IPR017972">
    <property type="entry name" value="Cyt_P450_CS"/>
</dbReference>
<dbReference type="CDD" id="cd20623">
    <property type="entry name" value="CYP_unk"/>
    <property type="match status" value="1"/>
</dbReference>
<sequence>MTSHSHLAPGSGPPPGCPAHAGHRRGIPLYGPEFAADPTGVYTELRSRGAAAPVELAPGVHAMLVTGYHAALEVLRNPHVYSKDPRGWRALQTGEVPPDSPVIPMMGYRPNALFSDPPAHGRFRQAITDSLGRVDPHALRRSVSHNADRLIDAFASRGQADLLTEYAGVLPLLIFNQLFGQSDAASDQLITALAKMFEGGDGAAEGDALFTQYMHHLITLKRARPGQDVTSWLMAHPARLTDEEMIHQCTLLIAAGTEPVQNLIGNALRLLLSDDRFAGDLSGGSMPVDAALEEVLWKDPPMANYSVHYPRHNVSLHGVPLRAGDPVVVSLAAAGTDPALNPALSRAGNRAHLAFSAGPHACPAKAMARLVATVAIERLLDRVPDVALAVPASGLRWRPGPFHRALTALPVRFTPVPSLTPGDSTWTQPPAPSSSTPPAATSTVKPPASAPPARRRGWSFLAGWLRGR</sequence>
<feature type="region of interest" description="Disordered" evidence="2">
    <location>
        <begin position="1"/>
        <end position="24"/>
    </location>
</feature>
<dbReference type="InterPro" id="IPR036396">
    <property type="entry name" value="Cyt_P450_sf"/>
</dbReference>
<dbReference type="PANTHER" id="PTHR46696">
    <property type="entry name" value="P450, PUTATIVE (EUROFUNG)-RELATED"/>
    <property type="match status" value="1"/>
</dbReference>
<comment type="caution">
    <text evidence="3">The sequence shown here is derived from an EMBL/GenBank/DDBJ whole genome shotgun (WGS) entry which is preliminary data.</text>
</comment>
<dbReference type="RefSeq" id="WP_344977044.1">
    <property type="nucleotide sequence ID" value="NZ_BAAAVI010000043.1"/>
</dbReference>
<evidence type="ECO:0000256" key="1">
    <source>
        <dbReference type="ARBA" id="ARBA00010617"/>
    </source>
</evidence>
<dbReference type="InterPro" id="IPR002397">
    <property type="entry name" value="Cyt_P450_B"/>
</dbReference>
<keyword evidence="4" id="KW-1185">Reference proteome</keyword>
<dbReference type="Proteomes" id="UP001500831">
    <property type="component" value="Unassembled WGS sequence"/>
</dbReference>
<dbReference type="SUPFAM" id="SSF48264">
    <property type="entry name" value="Cytochrome P450"/>
    <property type="match status" value="1"/>
</dbReference>
<dbReference type="EMBL" id="BAAAVI010000043">
    <property type="protein sequence ID" value="GAA2888853.1"/>
    <property type="molecule type" value="Genomic_DNA"/>
</dbReference>
<feature type="region of interest" description="Disordered" evidence="2">
    <location>
        <begin position="420"/>
        <end position="455"/>
    </location>
</feature>
<evidence type="ECO:0000256" key="2">
    <source>
        <dbReference type="SAM" id="MobiDB-lite"/>
    </source>
</evidence>
<gene>
    <name evidence="3" type="ORF">GCM10010517_52910</name>
</gene>
<proteinExistence type="inferred from homology"/>
<evidence type="ECO:0000313" key="3">
    <source>
        <dbReference type="EMBL" id="GAA2888853.1"/>
    </source>
</evidence>
<name>A0ABN3W5I6_9ACTN</name>
<feature type="compositionally biased region" description="Low complexity" evidence="2">
    <location>
        <begin position="424"/>
        <end position="447"/>
    </location>
</feature>
<evidence type="ECO:0000313" key="4">
    <source>
        <dbReference type="Proteomes" id="UP001500831"/>
    </source>
</evidence>
<comment type="similarity">
    <text evidence="1">Belongs to the cytochrome P450 family.</text>
</comment>
<reference evidence="3 4" key="1">
    <citation type="journal article" date="2019" name="Int. J. Syst. Evol. Microbiol.">
        <title>The Global Catalogue of Microorganisms (GCM) 10K type strain sequencing project: providing services to taxonomists for standard genome sequencing and annotation.</title>
        <authorList>
            <consortium name="The Broad Institute Genomics Platform"/>
            <consortium name="The Broad Institute Genome Sequencing Center for Infectious Disease"/>
            <person name="Wu L."/>
            <person name="Ma J."/>
        </authorList>
    </citation>
    <scope>NUCLEOTIDE SEQUENCE [LARGE SCALE GENOMIC DNA]</scope>
    <source>
        <strain evidence="3 4">JCM 6242</strain>
    </source>
</reference>
<dbReference type="PROSITE" id="PS00086">
    <property type="entry name" value="CYTOCHROME_P450"/>
    <property type="match status" value="1"/>
</dbReference>
<accession>A0ABN3W5I6</accession>
<protein>
    <submittedName>
        <fullName evidence="3">Cytochrome P450</fullName>
    </submittedName>
</protein>